<name>A0ABV9Y944_9PSEU</name>
<comment type="caution">
    <text evidence="1">The sequence shown here is derived from an EMBL/GenBank/DDBJ whole genome shotgun (WGS) entry which is preliminary data.</text>
</comment>
<organism evidence="1 2">
    <name type="scientific">Saccharothrix xinjiangensis</name>
    <dbReference type="NCBI Taxonomy" id="204798"/>
    <lineage>
        <taxon>Bacteria</taxon>
        <taxon>Bacillati</taxon>
        <taxon>Actinomycetota</taxon>
        <taxon>Actinomycetes</taxon>
        <taxon>Pseudonocardiales</taxon>
        <taxon>Pseudonocardiaceae</taxon>
        <taxon>Saccharothrix</taxon>
    </lineage>
</organism>
<keyword evidence="2" id="KW-1185">Reference proteome</keyword>
<evidence type="ECO:0000313" key="2">
    <source>
        <dbReference type="Proteomes" id="UP001595833"/>
    </source>
</evidence>
<reference evidence="2" key="1">
    <citation type="journal article" date="2019" name="Int. J. Syst. Evol. Microbiol.">
        <title>The Global Catalogue of Microorganisms (GCM) 10K type strain sequencing project: providing services to taxonomists for standard genome sequencing and annotation.</title>
        <authorList>
            <consortium name="The Broad Institute Genomics Platform"/>
            <consortium name="The Broad Institute Genome Sequencing Center for Infectious Disease"/>
            <person name="Wu L."/>
            <person name="Ma J."/>
        </authorList>
    </citation>
    <scope>NUCLEOTIDE SEQUENCE [LARGE SCALE GENOMIC DNA]</scope>
    <source>
        <strain evidence="2">KCTC 12848</strain>
    </source>
</reference>
<dbReference type="RefSeq" id="WP_380648007.1">
    <property type="nucleotide sequence ID" value="NZ_JBHSJB010000031.1"/>
</dbReference>
<proteinExistence type="predicted"/>
<dbReference type="Proteomes" id="UP001595833">
    <property type="component" value="Unassembled WGS sequence"/>
</dbReference>
<dbReference type="EMBL" id="JBHSJB010000031">
    <property type="protein sequence ID" value="MFC5058222.1"/>
    <property type="molecule type" value="Genomic_DNA"/>
</dbReference>
<protein>
    <submittedName>
        <fullName evidence="1">Uncharacterized protein</fullName>
    </submittedName>
</protein>
<evidence type="ECO:0000313" key="1">
    <source>
        <dbReference type="EMBL" id="MFC5058222.1"/>
    </source>
</evidence>
<sequence>MSAPVQECPVCLRDARDEAACPGCGWTLRGDRVLGHPTPEQERGFAAALAAARREVDLRAALLAAGYPGHGDPGLLGRLRGFARGGPTAGLPVEALTVEDPAGEDPVTHGEDDVRAAAATALDRLTGDHDRLTAVELTPEGVRAAVFTAGEVCAGLRGPVTGRSWRDLLPALPADDDLRRFRLAGGIGDTRPDPALLAAQADAAAPATDGPVLLLVRVPGWALPERVAARLRERGPSTELRLPPTGRTLTDDGVAALLALAPLRRDVGLVVADTGPGGRVRTAVRRVFPAGTTAAAAEPVTLAVRTPAVASAEFTLAVVAAAADDDPARWRPLAVTRARLRPAEEHRVDFTLAAGARVGVRCADDVTARHVPAAGLDAEWAATRAAVPETYRPADVPGADLAFAVELGGARDAVRERLALVAETVALVDAEHHAPASVRYAVLAYLDHSATRTDPGHVVRAFPLGAAADCLEFLGTLTPANPVYSHAAPVEDALLLAVRLAWRRTGAHRALVVLGSRPPHPTEDLGASAPRCPRRVGEGAQLRALRDLGVRLVGVWDRPDWTRPDHNDRFGRRGRAFWNRFGDRGLLDHRTTTAPDLVRGLDVRARAPEPHPLLLPLGGTR</sequence>
<accession>A0ABV9Y944</accession>
<gene>
    <name evidence="1" type="ORF">ACFPFM_31305</name>
</gene>